<dbReference type="AlphaFoldDB" id="A0A1M7Z9V8"/>
<keyword evidence="4 5" id="KW-0472">Membrane</keyword>
<dbReference type="PIRSF" id="PIRSF006060">
    <property type="entry name" value="AA_transporter"/>
    <property type="match status" value="1"/>
</dbReference>
<feature type="transmembrane region" description="Helical" evidence="5">
    <location>
        <begin position="228"/>
        <end position="250"/>
    </location>
</feature>
<sequence>MSSVDSFGSSLFRCKPVRSLVEESDGSSAHGGAHLERSIGLFQLVMLGVGATIGTGIFVALTAAVPEAGPGVLVSFMVAGITAALTALCYAEIASTIPVSGSSYSYAYATLGEFVAFVVGACLLLEYAVSASAIAVGWGQYLNELFLDIFGWQMPDAISQPPGAGGYFNLPAVILVTMCMLLLLRGARESTTINAILVVVKLGVLALFVVVALTAFKADNLTPFTPKGWLGVGAAASTIFFSYIGIDAVSTAGEEVKNPAKTLPLGIIISLLLVTAAYVLVAFAAIGAQPWTEFAGQDAGLAVIMRNVTGSDWPSLVLCVGAIISIFSVTLVVMYGQTRILFAMSRDGLLPKLFQKVNPRTMTPTYNTYIVAVFIAVLAAMIPLDVLANLTSMGTLIAFAVVSLGVIILRRTRPDLPRGFRVPLFPVIPIISVCFCVYLIIELPWDTYALFAVWLTGAMIIYFGYSHRNSVLGRSGQ</sequence>
<evidence type="ECO:0000313" key="6">
    <source>
        <dbReference type="EMBL" id="SHO61582.1"/>
    </source>
</evidence>
<feature type="transmembrane region" description="Helical" evidence="5">
    <location>
        <begin position="422"/>
        <end position="441"/>
    </location>
</feature>
<name>A0A1M7Z9V8_9HYPH</name>
<dbReference type="GO" id="GO:0015171">
    <property type="term" value="F:amino acid transmembrane transporter activity"/>
    <property type="evidence" value="ECO:0007669"/>
    <property type="project" value="TreeGrafter"/>
</dbReference>
<feature type="transmembrane region" description="Helical" evidence="5">
    <location>
        <begin position="447"/>
        <end position="465"/>
    </location>
</feature>
<organism evidence="6 7">
    <name type="scientific">Pseudoxanthobacter soli DSM 19599</name>
    <dbReference type="NCBI Taxonomy" id="1123029"/>
    <lineage>
        <taxon>Bacteria</taxon>
        <taxon>Pseudomonadati</taxon>
        <taxon>Pseudomonadota</taxon>
        <taxon>Alphaproteobacteria</taxon>
        <taxon>Hyphomicrobiales</taxon>
        <taxon>Segnochrobactraceae</taxon>
        <taxon>Pseudoxanthobacter</taxon>
    </lineage>
</organism>
<dbReference type="GO" id="GO:0016020">
    <property type="term" value="C:membrane"/>
    <property type="evidence" value="ECO:0007669"/>
    <property type="project" value="UniProtKB-SubCell"/>
</dbReference>
<proteinExistence type="predicted"/>
<dbReference type="RefSeq" id="WP_073625841.1">
    <property type="nucleotide sequence ID" value="NZ_FRXO01000001.1"/>
</dbReference>
<evidence type="ECO:0000313" key="7">
    <source>
        <dbReference type="Proteomes" id="UP000186406"/>
    </source>
</evidence>
<keyword evidence="2 5" id="KW-0812">Transmembrane</keyword>
<feature type="transmembrane region" description="Helical" evidence="5">
    <location>
        <begin position="114"/>
        <end position="138"/>
    </location>
</feature>
<feature type="transmembrane region" description="Helical" evidence="5">
    <location>
        <begin position="196"/>
        <end position="216"/>
    </location>
</feature>
<dbReference type="EMBL" id="FRXO01000001">
    <property type="protein sequence ID" value="SHO61582.1"/>
    <property type="molecule type" value="Genomic_DNA"/>
</dbReference>
<feature type="transmembrane region" description="Helical" evidence="5">
    <location>
        <begin position="44"/>
        <end position="65"/>
    </location>
</feature>
<keyword evidence="7" id="KW-1185">Reference proteome</keyword>
<feature type="transmembrane region" description="Helical" evidence="5">
    <location>
        <begin position="262"/>
        <end position="286"/>
    </location>
</feature>
<dbReference type="OrthoDB" id="9762947at2"/>
<dbReference type="PANTHER" id="PTHR43243">
    <property type="entry name" value="INNER MEMBRANE TRANSPORTER YGJI-RELATED"/>
    <property type="match status" value="1"/>
</dbReference>
<dbReference type="PANTHER" id="PTHR43243:SF24">
    <property type="entry name" value="CATIONIC AMINO ACID TRANSPORT INTEGRAL MEMBRANE PROTEIN ROCE-RELATED"/>
    <property type="match status" value="1"/>
</dbReference>
<feature type="transmembrane region" description="Helical" evidence="5">
    <location>
        <begin position="71"/>
        <end position="93"/>
    </location>
</feature>
<reference evidence="6 7" key="1">
    <citation type="submission" date="2016-12" db="EMBL/GenBank/DDBJ databases">
        <authorList>
            <person name="Song W.-J."/>
            <person name="Kurnit D.M."/>
        </authorList>
    </citation>
    <scope>NUCLEOTIDE SEQUENCE [LARGE SCALE GENOMIC DNA]</scope>
    <source>
        <strain evidence="6 7">DSM 19599</strain>
    </source>
</reference>
<evidence type="ECO:0000256" key="1">
    <source>
        <dbReference type="ARBA" id="ARBA00004141"/>
    </source>
</evidence>
<protein>
    <submittedName>
        <fullName evidence="6">Basic amino acid/polyamine antiporter, APA family</fullName>
    </submittedName>
</protein>
<feature type="transmembrane region" description="Helical" evidence="5">
    <location>
        <begin position="164"/>
        <end position="184"/>
    </location>
</feature>
<dbReference type="Gene3D" id="1.20.1740.10">
    <property type="entry name" value="Amino acid/polyamine transporter I"/>
    <property type="match status" value="1"/>
</dbReference>
<feature type="transmembrane region" description="Helical" evidence="5">
    <location>
        <begin position="390"/>
        <end position="410"/>
    </location>
</feature>
<accession>A0A1M7Z9V8</accession>
<dbReference type="Proteomes" id="UP000186406">
    <property type="component" value="Unassembled WGS sequence"/>
</dbReference>
<evidence type="ECO:0000256" key="3">
    <source>
        <dbReference type="ARBA" id="ARBA00022989"/>
    </source>
</evidence>
<evidence type="ECO:0000256" key="4">
    <source>
        <dbReference type="ARBA" id="ARBA00023136"/>
    </source>
</evidence>
<evidence type="ECO:0000256" key="2">
    <source>
        <dbReference type="ARBA" id="ARBA00022692"/>
    </source>
</evidence>
<gene>
    <name evidence="6" type="ORF">SAMN02745172_00820</name>
</gene>
<feature type="transmembrane region" description="Helical" evidence="5">
    <location>
        <begin position="366"/>
        <end position="384"/>
    </location>
</feature>
<evidence type="ECO:0000256" key="5">
    <source>
        <dbReference type="SAM" id="Phobius"/>
    </source>
</evidence>
<comment type="subcellular location">
    <subcellularLocation>
        <location evidence="1">Membrane</location>
        <topology evidence="1">Multi-pass membrane protein</topology>
    </subcellularLocation>
</comment>
<dbReference type="InterPro" id="IPR002293">
    <property type="entry name" value="AA/rel_permease1"/>
</dbReference>
<dbReference type="Pfam" id="PF13520">
    <property type="entry name" value="AA_permease_2"/>
    <property type="match status" value="1"/>
</dbReference>
<feature type="transmembrane region" description="Helical" evidence="5">
    <location>
        <begin position="315"/>
        <end position="336"/>
    </location>
</feature>
<keyword evidence="3 5" id="KW-1133">Transmembrane helix</keyword>
<dbReference type="STRING" id="1123029.SAMN02745172_00820"/>